<dbReference type="PIRSF" id="PIRSF000726">
    <property type="entry name" value="Asp_kin"/>
    <property type="match status" value="1"/>
</dbReference>
<dbReference type="Pfam" id="PF22468">
    <property type="entry name" value="ACT_9"/>
    <property type="match status" value="1"/>
</dbReference>
<feature type="binding site" evidence="8">
    <location>
        <position position="120"/>
    </location>
    <ligand>
        <name>substrate</name>
    </ligand>
</feature>
<dbReference type="PANTHER" id="PTHR21499:SF59">
    <property type="entry name" value="ASPARTOKINASE"/>
    <property type="match status" value="1"/>
</dbReference>
<dbReference type="GO" id="GO:0004072">
    <property type="term" value="F:aspartate kinase activity"/>
    <property type="evidence" value="ECO:0007669"/>
    <property type="project" value="UniProtKB-EC"/>
</dbReference>
<dbReference type="GO" id="GO:0009088">
    <property type="term" value="P:threonine biosynthetic process"/>
    <property type="evidence" value="ECO:0007669"/>
    <property type="project" value="UniProtKB-UniPathway"/>
</dbReference>
<dbReference type="InterPro" id="IPR054352">
    <property type="entry name" value="ACT_Aspartokinase"/>
</dbReference>
<dbReference type="GO" id="GO:0005524">
    <property type="term" value="F:ATP binding"/>
    <property type="evidence" value="ECO:0007669"/>
    <property type="project" value="UniProtKB-KW"/>
</dbReference>
<dbReference type="UniPathway" id="UPA00050">
    <property type="reaction ID" value="UER00461"/>
</dbReference>
<evidence type="ECO:0000259" key="12">
    <source>
        <dbReference type="Pfam" id="PF22468"/>
    </source>
</evidence>
<dbReference type="InterPro" id="IPR042199">
    <property type="entry name" value="AsparK_Bifunc_asparK/hSer_DH"/>
</dbReference>
<dbReference type="InterPro" id="IPR045865">
    <property type="entry name" value="ACT-like_dom_sf"/>
</dbReference>
<dbReference type="UniPathway" id="UPA00051">
    <property type="reaction ID" value="UER00462"/>
</dbReference>
<evidence type="ECO:0000256" key="9">
    <source>
        <dbReference type="RuleBase" id="RU003448"/>
    </source>
</evidence>
<evidence type="ECO:0000256" key="8">
    <source>
        <dbReference type="PIRSR" id="PIRSR000726-1"/>
    </source>
</evidence>
<feature type="binding site" evidence="8">
    <location>
        <position position="42"/>
    </location>
    <ligand>
        <name>substrate</name>
    </ligand>
</feature>
<evidence type="ECO:0000259" key="11">
    <source>
        <dbReference type="Pfam" id="PF00696"/>
    </source>
</evidence>
<dbReference type="SUPFAM" id="SSF55021">
    <property type="entry name" value="ACT-like"/>
    <property type="match status" value="2"/>
</dbReference>
<feature type="domain" description="Aspartate/glutamate/uridylate kinase" evidence="11">
    <location>
        <begin position="2"/>
        <end position="276"/>
    </location>
</feature>
<evidence type="ECO:0000256" key="5">
    <source>
        <dbReference type="ARBA" id="ARBA00022777"/>
    </source>
</evidence>
<evidence type="ECO:0000313" key="13">
    <source>
        <dbReference type="EMBL" id="SEJ32112.1"/>
    </source>
</evidence>
<feature type="binding site" evidence="8">
    <location>
        <begin position="219"/>
        <end position="220"/>
    </location>
    <ligand>
        <name>ATP</name>
        <dbReference type="ChEBI" id="CHEBI:30616"/>
    </ligand>
</feature>
<comment type="similarity">
    <text evidence="2 9">Belongs to the aspartokinase family.</text>
</comment>
<dbReference type="UniPathway" id="UPA00034">
    <property type="reaction ID" value="UER00015"/>
</dbReference>
<dbReference type="GO" id="GO:0009090">
    <property type="term" value="P:homoserine biosynthetic process"/>
    <property type="evidence" value="ECO:0007669"/>
    <property type="project" value="TreeGrafter"/>
</dbReference>
<dbReference type="STRING" id="1416801.SAMN05192553_103236"/>
<comment type="pathway">
    <text evidence="10">Amino-acid biosynthesis; L-threonine biosynthesis; L-threonine from L-aspartate: step 1/5.</text>
</comment>
<evidence type="ECO:0000256" key="6">
    <source>
        <dbReference type="ARBA" id="ARBA00022840"/>
    </source>
</evidence>
<feature type="binding site" evidence="8">
    <location>
        <position position="230"/>
    </location>
    <ligand>
        <name>ATP</name>
        <dbReference type="ChEBI" id="CHEBI:30616"/>
    </ligand>
</feature>
<evidence type="ECO:0000256" key="2">
    <source>
        <dbReference type="ARBA" id="ARBA00010122"/>
    </source>
</evidence>
<dbReference type="InterPro" id="IPR036393">
    <property type="entry name" value="AceGlu_kinase-like_sf"/>
</dbReference>
<reference evidence="14" key="1">
    <citation type="submission" date="2016-10" db="EMBL/GenBank/DDBJ databases">
        <authorList>
            <person name="Varghese N."/>
            <person name="Submissions S."/>
        </authorList>
    </citation>
    <scope>NUCLEOTIDE SEQUENCE [LARGE SCALE GENOMIC DNA]</scope>
    <source>
        <strain evidence="14">IBRC-M 10761</strain>
    </source>
</reference>
<keyword evidence="3 9" id="KW-0808">Transferase</keyword>
<dbReference type="EMBL" id="FNZH01000003">
    <property type="protein sequence ID" value="SEJ32112.1"/>
    <property type="molecule type" value="Genomic_DNA"/>
</dbReference>
<dbReference type="InterPro" id="IPR001341">
    <property type="entry name" value="Asp_kinase"/>
</dbReference>
<dbReference type="Proteomes" id="UP000199403">
    <property type="component" value="Unassembled WGS sequence"/>
</dbReference>
<accession>A0A1H6Y4K5</accession>
<dbReference type="GO" id="GO:0009089">
    <property type="term" value="P:lysine biosynthetic process via diaminopimelate"/>
    <property type="evidence" value="ECO:0007669"/>
    <property type="project" value="UniProtKB-UniPathway"/>
</dbReference>
<dbReference type="PROSITE" id="PS00324">
    <property type="entry name" value="ASPARTOKINASE"/>
    <property type="match status" value="1"/>
</dbReference>
<feature type="binding site" evidence="8">
    <location>
        <begin position="5"/>
        <end position="8"/>
    </location>
    <ligand>
        <name>ATP</name>
        <dbReference type="ChEBI" id="CHEBI:30616"/>
    </ligand>
</feature>
<name>A0A1H6Y4K5_9BACT</name>
<dbReference type="InterPro" id="IPR001048">
    <property type="entry name" value="Asp/Glu/Uridylate_kinase"/>
</dbReference>
<comment type="pathway">
    <text evidence="10">Amino-acid biosynthesis; L-methionine biosynthesis via de novo pathway; L-homoserine from L-aspartate: step 1/3.</text>
</comment>
<sequence length="441" mass="49020">MKIMKFGGTSVGRPERMHQVKDLITSDEERKIVVLSALSGTTNALVSIGEALADGKKDKAKQKIDELQEHYTNFYLELLTSKAGRSKAVQIIKEHFEFLTIILKISFNEAINKDILAQGELLSTKLFYTLLQELEIPAVFLPALEFMSIDENDEPELPRIRERLASILARYPEDSIFVTQGYICKNHRNEVDNLKRGGSDYSASLIGAAVDATAVEIWTDIDGMHNNDPRIVEQTRPIAHLSFDEAAELAYFGAKILHPASIWPAQLHNVPVKLLNTMAPEAAGTRITGTGEGTVGVKAIAAKDGITAVKIKSSRMLLAYGFLRKVFEIFEKYRTSIDMITTSEVAISLTLDDVSHLKEITAELQKLGKVEVDHHLSIICIVGNAIMEETGVLQKIMDSLEQFPLRMVSYGGSKHNVSILIDGKHKEQALKRLNEGLFDFD</sequence>
<gene>
    <name evidence="13" type="ORF">SAMN05192553_103236</name>
</gene>
<protein>
    <recommendedName>
        <fullName evidence="9">Aspartokinase</fullName>
        <ecNumber evidence="9">2.7.2.4</ecNumber>
    </recommendedName>
</protein>
<dbReference type="RefSeq" id="WP_092173471.1">
    <property type="nucleotide sequence ID" value="NZ_FNZH01000003.1"/>
</dbReference>
<dbReference type="SUPFAM" id="SSF53633">
    <property type="entry name" value="Carbamate kinase-like"/>
    <property type="match status" value="1"/>
</dbReference>
<dbReference type="Gene3D" id="3.40.1160.10">
    <property type="entry name" value="Acetylglutamate kinase-like"/>
    <property type="match status" value="1"/>
</dbReference>
<dbReference type="CDD" id="cd04912">
    <property type="entry name" value="ACT_AKiii-LysC-EC-like_1"/>
    <property type="match status" value="1"/>
</dbReference>
<keyword evidence="10" id="KW-0028">Amino-acid biosynthesis</keyword>
<dbReference type="NCBIfam" id="TIGR00657">
    <property type="entry name" value="asp_kinases"/>
    <property type="match status" value="1"/>
</dbReference>
<keyword evidence="6 8" id="KW-0067">ATP-binding</keyword>
<dbReference type="EC" id="2.7.2.4" evidence="9"/>
<evidence type="ECO:0000256" key="7">
    <source>
        <dbReference type="ARBA" id="ARBA00047872"/>
    </source>
</evidence>
<dbReference type="Pfam" id="PF00696">
    <property type="entry name" value="AA_kinase"/>
    <property type="match status" value="1"/>
</dbReference>
<keyword evidence="4 8" id="KW-0547">Nucleotide-binding</keyword>
<dbReference type="OrthoDB" id="9799110at2"/>
<evidence type="ECO:0000313" key="14">
    <source>
        <dbReference type="Proteomes" id="UP000199403"/>
    </source>
</evidence>
<keyword evidence="14" id="KW-1185">Reference proteome</keyword>
<dbReference type="InterPro" id="IPR005260">
    <property type="entry name" value="Asp_kin_monofn"/>
</dbReference>
<evidence type="ECO:0000256" key="1">
    <source>
        <dbReference type="ARBA" id="ARBA00004766"/>
    </source>
</evidence>
<organism evidence="13 14">
    <name type="scientific">Cyclobacterium xiamenense</name>
    <dbReference type="NCBI Taxonomy" id="1297121"/>
    <lineage>
        <taxon>Bacteria</taxon>
        <taxon>Pseudomonadati</taxon>
        <taxon>Bacteroidota</taxon>
        <taxon>Cytophagia</taxon>
        <taxon>Cytophagales</taxon>
        <taxon>Cyclobacteriaceae</taxon>
        <taxon>Cyclobacterium</taxon>
    </lineage>
</organism>
<comment type="pathway">
    <text evidence="1 10">Amino-acid biosynthesis; L-lysine biosynthesis via DAP pathway; (S)-tetrahydrodipicolinate from L-aspartate: step 1/4.</text>
</comment>
<dbReference type="GO" id="GO:0005829">
    <property type="term" value="C:cytosol"/>
    <property type="evidence" value="ECO:0007669"/>
    <property type="project" value="TreeGrafter"/>
</dbReference>
<evidence type="ECO:0000256" key="10">
    <source>
        <dbReference type="RuleBase" id="RU004249"/>
    </source>
</evidence>
<dbReference type="Gene3D" id="1.20.120.1320">
    <property type="entry name" value="Aspartokinase, catalytic domain"/>
    <property type="match status" value="1"/>
</dbReference>
<dbReference type="CDD" id="cd04243">
    <property type="entry name" value="AAK_AK-HSDH-like"/>
    <property type="match status" value="1"/>
</dbReference>
<proteinExistence type="inferred from homology"/>
<evidence type="ECO:0000256" key="4">
    <source>
        <dbReference type="ARBA" id="ARBA00022741"/>
    </source>
</evidence>
<dbReference type="InterPro" id="IPR018042">
    <property type="entry name" value="Aspartate_kinase_CS"/>
</dbReference>
<dbReference type="AlphaFoldDB" id="A0A1H6Y4K5"/>
<dbReference type="Gene3D" id="3.30.70.260">
    <property type="match status" value="2"/>
</dbReference>
<evidence type="ECO:0000256" key="3">
    <source>
        <dbReference type="ARBA" id="ARBA00022679"/>
    </source>
</evidence>
<keyword evidence="5 9" id="KW-0418">Kinase</keyword>
<feature type="domain" description="Aspartokinase ACT" evidence="12">
    <location>
        <begin position="379"/>
        <end position="435"/>
    </location>
</feature>
<comment type="catalytic activity">
    <reaction evidence="7 9">
        <text>L-aspartate + ATP = 4-phospho-L-aspartate + ADP</text>
        <dbReference type="Rhea" id="RHEA:23776"/>
        <dbReference type="ChEBI" id="CHEBI:29991"/>
        <dbReference type="ChEBI" id="CHEBI:30616"/>
        <dbReference type="ChEBI" id="CHEBI:57535"/>
        <dbReference type="ChEBI" id="CHEBI:456216"/>
        <dbReference type="EC" id="2.7.2.4"/>
    </reaction>
</comment>
<dbReference type="PANTHER" id="PTHR21499">
    <property type="entry name" value="ASPARTATE KINASE"/>
    <property type="match status" value="1"/>
</dbReference>